<dbReference type="Pfam" id="PF11148">
    <property type="entry name" value="DUF2922"/>
    <property type="match status" value="1"/>
</dbReference>
<dbReference type="Proteomes" id="UP001239167">
    <property type="component" value="Unassembled WGS sequence"/>
</dbReference>
<dbReference type="EMBL" id="JAUSUE010000001">
    <property type="protein sequence ID" value="MDQ0202581.1"/>
    <property type="molecule type" value="Genomic_DNA"/>
</dbReference>
<keyword evidence="2" id="KW-1185">Reference proteome</keyword>
<dbReference type="RefSeq" id="WP_196603733.1">
    <property type="nucleotide sequence ID" value="NZ_CP116940.1"/>
</dbReference>
<protein>
    <recommendedName>
        <fullName evidence="3">DUF2922 domain-containing protein</fullName>
    </recommendedName>
</protein>
<evidence type="ECO:0008006" key="3">
    <source>
        <dbReference type="Google" id="ProtNLM"/>
    </source>
</evidence>
<evidence type="ECO:0000313" key="2">
    <source>
        <dbReference type="Proteomes" id="UP001239167"/>
    </source>
</evidence>
<proteinExistence type="predicted"/>
<name>A0ABT9Y425_9FIRM</name>
<reference evidence="1 2" key="1">
    <citation type="submission" date="2023-07" db="EMBL/GenBank/DDBJ databases">
        <title>Genomic Encyclopedia of Type Strains, Phase IV (KMG-IV): sequencing the most valuable type-strain genomes for metagenomic binning, comparative biology and taxonomic classification.</title>
        <authorList>
            <person name="Goeker M."/>
        </authorList>
    </citation>
    <scope>NUCLEOTIDE SEQUENCE [LARGE SCALE GENOMIC DNA]</scope>
    <source>
        <strain evidence="1 2">DSM 16980</strain>
    </source>
</reference>
<dbReference type="InterPro" id="IPR021321">
    <property type="entry name" value="DUF2922"/>
</dbReference>
<organism evidence="1 2">
    <name type="scientific">Pectinatus haikarae</name>
    <dbReference type="NCBI Taxonomy" id="349096"/>
    <lineage>
        <taxon>Bacteria</taxon>
        <taxon>Bacillati</taxon>
        <taxon>Bacillota</taxon>
        <taxon>Negativicutes</taxon>
        <taxon>Selenomonadales</taxon>
        <taxon>Selenomonadaceae</taxon>
        <taxon>Pectinatus</taxon>
    </lineage>
</organism>
<accession>A0ABT9Y425</accession>
<evidence type="ECO:0000313" key="1">
    <source>
        <dbReference type="EMBL" id="MDQ0202581.1"/>
    </source>
</evidence>
<comment type="caution">
    <text evidence="1">The sequence shown here is derived from an EMBL/GenBank/DDBJ whole genome shotgun (WGS) entry which is preliminary data.</text>
</comment>
<sequence length="71" mass="7751">MAVTKNLQMVFALADGKKLTYNLTDPKDDVTKAQVETVMNGMITNSVVMKDNVAAAKIDGIYVRTVESTEL</sequence>
<gene>
    <name evidence="1" type="ORF">J2S01_000266</name>
</gene>